<feature type="chain" id="PRO_5012693046" evidence="1">
    <location>
        <begin position="20"/>
        <end position="182"/>
    </location>
</feature>
<evidence type="ECO:0000313" key="3">
    <source>
        <dbReference type="Proteomes" id="UP000198034"/>
    </source>
</evidence>
<gene>
    <name evidence="2" type="ORF">BWK62_02850</name>
</gene>
<comment type="caution">
    <text evidence="2">The sequence shown here is derived from an EMBL/GenBank/DDBJ whole genome shotgun (WGS) entry which is preliminary data.</text>
</comment>
<dbReference type="EMBL" id="MTCY01000005">
    <property type="protein sequence ID" value="OWP79260.1"/>
    <property type="molecule type" value="Genomic_DNA"/>
</dbReference>
<dbReference type="AlphaFoldDB" id="A0A246GDB2"/>
<dbReference type="Proteomes" id="UP000198034">
    <property type="component" value="Unassembled WGS sequence"/>
</dbReference>
<sequence>MKAKLTLLLLLLFSFSFKAQEKQVVNKIISFLQKREIELAKKNGASLDYEKSLKGKRKFVLREIDLNNDNKKDYFVFFNEDCGNGGCSALVLDSKLNVRGNFTLVGLPIIVKKEQINGWNTLNIESKGMRKVIFNPVAKRYGALGIANEKLLTKPYEKVKGDQIILELPDSETYSSLKSFMY</sequence>
<name>A0A246GDB2_9FLAO</name>
<proteinExistence type="predicted"/>
<organism evidence="2 3">
    <name type="scientific">Flavobacterium columnare</name>
    <dbReference type="NCBI Taxonomy" id="996"/>
    <lineage>
        <taxon>Bacteria</taxon>
        <taxon>Pseudomonadati</taxon>
        <taxon>Bacteroidota</taxon>
        <taxon>Flavobacteriia</taxon>
        <taxon>Flavobacteriales</taxon>
        <taxon>Flavobacteriaceae</taxon>
        <taxon>Flavobacterium</taxon>
    </lineage>
</organism>
<accession>A0A246GDB2</accession>
<evidence type="ECO:0000256" key="1">
    <source>
        <dbReference type="SAM" id="SignalP"/>
    </source>
</evidence>
<evidence type="ECO:0000313" key="2">
    <source>
        <dbReference type="EMBL" id="OWP79260.1"/>
    </source>
</evidence>
<protein>
    <submittedName>
        <fullName evidence="2">Uncharacterized protein</fullName>
    </submittedName>
</protein>
<dbReference type="OrthoDB" id="5348860at2"/>
<reference evidence="2 3" key="1">
    <citation type="journal article" date="2017" name="Infect. Genet. Evol.">
        <title>Comparative genome analysis of fish pathogen Flavobacterium columnare reveals extensive sequence diversity within the species.</title>
        <authorList>
            <person name="Kayansamruaj P."/>
            <person name="Dong H.T."/>
            <person name="Hirono I."/>
            <person name="Kondo H."/>
            <person name="Senapin S."/>
            <person name="Rodkhum C."/>
        </authorList>
    </citation>
    <scope>NUCLEOTIDE SEQUENCE [LARGE SCALE GENOMIC DNA]</scope>
    <source>
        <strain evidence="2 3">1214</strain>
    </source>
</reference>
<feature type="signal peptide" evidence="1">
    <location>
        <begin position="1"/>
        <end position="19"/>
    </location>
</feature>
<keyword evidence="1" id="KW-0732">Signal</keyword>